<feature type="non-terminal residue" evidence="1">
    <location>
        <position position="1"/>
    </location>
</feature>
<reference evidence="1" key="1">
    <citation type="submission" date="2011-07" db="EMBL/GenBank/DDBJ databases">
        <title>Transcriptome analysis of Termitomyces albuminosus reveals the biodegradation of lignocellulose.</title>
        <authorList>
            <person name="Yang F."/>
            <person name="Zhao S.J."/>
            <person name="Huang Z.X."/>
            <person name="Xu B."/>
            <person name="Yang Y.J."/>
            <person name="Tang X.H."/>
            <person name="Li J.J."/>
            <person name="Wang F."/>
            <person name="Peng M.Z."/>
        </authorList>
    </citation>
    <scope>NUCLEOTIDE SEQUENCE</scope>
    <source>
        <tissue evidence="1">Fruit body</tissue>
    </source>
</reference>
<organism evidence="1">
    <name type="scientific">Macrolepiota albuminosa</name>
    <dbReference type="NCBI Taxonomy" id="79931"/>
    <lineage>
        <taxon>Eukaryota</taxon>
        <taxon>Fungi</taxon>
        <taxon>Dikarya</taxon>
        <taxon>Basidiomycota</taxon>
        <taxon>Agaricomycotina</taxon>
        <taxon>Agaricomycetes</taxon>
        <taxon>Agaricomycetidae</taxon>
        <taxon>Agaricales</taxon>
        <taxon>Agaricineae</taxon>
        <taxon>Agaricaceae</taxon>
        <taxon>Macrolepiota</taxon>
    </lineage>
</organism>
<evidence type="ECO:0000313" key="1">
    <source>
        <dbReference type="EMBL" id="AEK06453.1"/>
    </source>
</evidence>
<name>G1K032_9AGAR</name>
<dbReference type="EMBL" id="JO124073">
    <property type="protein sequence ID" value="AEK06453.1"/>
    <property type="molecule type" value="mRNA"/>
</dbReference>
<proteinExistence type="evidence at transcript level"/>
<protein>
    <submittedName>
        <fullName evidence="1">Laccase</fullName>
    </submittedName>
</protein>
<accession>G1K032</accession>
<sequence length="128" mass="13455">FAPLLICSRAGTEGGRKEAPLIVNLPVWTLCATASVRVTSASPGVGTPGAAGLVRGCRSVSRNGLVFGVWVVFGSSIGASVDAVVTRIFPLDYITRNTLGRSPLIFCTHTKSSPHIIRYSSVHKDKSS</sequence>
<dbReference type="AlphaFoldDB" id="G1K032"/>